<dbReference type="Proteomes" id="UP000282971">
    <property type="component" value="Unassembled WGS sequence"/>
</dbReference>
<dbReference type="AlphaFoldDB" id="A0A437M602"/>
<dbReference type="SMART" id="SM00411">
    <property type="entry name" value="BHL"/>
    <property type="match status" value="1"/>
</dbReference>
<dbReference type="InterPro" id="IPR000119">
    <property type="entry name" value="Hist_DNA-bd"/>
</dbReference>
<comment type="caution">
    <text evidence="5">The sequence shown here is derived from an EMBL/GenBank/DDBJ whole genome shotgun (WGS) entry which is preliminary data.</text>
</comment>
<protein>
    <submittedName>
        <fullName evidence="5">HU family DNA-binding protein</fullName>
    </submittedName>
</protein>
<comment type="similarity">
    <text evidence="1 4">Belongs to the bacterial histone-like protein family.</text>
</comment>
<name>A0A437M602_9SPHN</name>
<dbReference type="GO" id="GO:0030261">
    <property type="term" value="P:chromosome condensation"/>
    <property type="evidence" value="ECO:0007669"/>
    <property type="project" value="UniProtKB-KW"/>
</dbReference>
<proteinExistence type="inferred from homology"/>
<evidence type="ECO:0000256" key="3">
    <source>
        <dbReference type="ARBA" id="ARBA00023125"/>
    </source>
</evidence>
<gene>
    <name evidence="5" type="ORF">EOD43_04380</name>
</gene>
<evidence type="ECO:0000313" key="6">
    <source>
        <dbReference type="Proteomes" id="UP000282971"/>
    </source>
</evidence>
<evidence type="ECO:0000256" key="2">
    <source>
        <dbReference type="ARBA" id="ARBA00023067"/>
    </source>
</evidence>
<evidence type="ECO:0000256" key="4">
    <source>
        <dbReference type="RuleBase" id="RU003939"/>
    </source>
</evidence>
<reference evidence="5 6" key="1">
    <citation type="submission" date="2019-01" db="EMBL/GenBank/DDBJ databases">
        <authorList>
            <person name="Chen W.-M."/>
        </authorList>
    </citation>
    <scope>NUCLEOTIDE SEQUENCE [LARGE SCALE GENOMIC DNA]</scope>
    <source>
        <strain evidence="5 6">CCP-7</strain>
    </source>
</reference>
<sequence>MNNSDLADQIAASHGITKADAKKIVDTVFAGIADAAAKGEEVSLPGFGKFKVKASAAREGRNPSTDATIQIAASKKLGFTPAKAIKDKLNG</sequence>
<dbReference type="GO" id="GO:0030527">
    <property type="term" value="F:structural constituent of chromatin"/>
    <property type="evidence" value="ECO:0007669"/>
    <property type="project" value="InterPro"/>
</dbReference>
<dbReference type="Pfam" id="PF00216">
    <property type="entry name" value="Bac_DNA_binding"/>
    <property type="match status" value="1"/>
</dbReference>
<evidence type="ECO:0000256" key="1">
    <source>
        <dbReference type="ARBA" id="ARBA00010529"/>
    </source>
</evidence>
<dbReference type="EMBL" id="SACN01000001">
    <property type="protein sequence ID" value="RVT93138.1"/>
    <property type="molecule type" value="Genomic_DNA"/>
</dbReference>
<dbReference type="PRINTS" id="PR01727">
    <property type="entry name" value="DNABINDINGHU"/>
</dbReference>
<organism evidence="5 6">
    <name type="scientific">Sphingomonas crocodyli</name>
    <dbReference type="NCBI Taxonomy" id="1979270"/>
    <lineage>
        <taxon>Bacteria</taxon>
        <taxon>Pseudomonadati</taxon>
        <taxon>Pseudomonadota</taxon>
        <taxon>Alphaproteobacteria</taxon>
        <taxon>Sphingomonadales</taxon>
        <taxon>Sphingomonadaceae</taxon>
        <taxon>Sphingomonas</taxon>
    </lineage>
</organism>
<evidence type="ECO:0000313" key="5">
    <source>
        <dbReference type="EMBL" id="RVT93138.1"/>
    </source>
</evidence>
<dbReference type="RefSeq" id="WP_127741442.1">
    <property type="nucleotide sequence ID" value="NZ_SACN01000001.1"/>
</dbReference>
<dbReference type="GO" id="GO:0003677">
    <property type="term" value="F:DNA binding"/>
    <property type="evidence" value="ECO:0007669"/>
    <property type="project" value="UniProtKB-KW"/>
</dbReference>
<dbReference type="PANTHER" id="PTHR33175">
    <property type="entry name" value="DNA-BINDING PROTEIN HU"/>
    <property type="match status" value="1"/>
</dbReference>
<accession>A0A437M602</accession>
<dbReference type="Gene3D" id="4.10.520.10">
    <property type="entry name" value="IHF-like DNA-binding proteins"/>
    <property type="match status" value="1"/>
</dbReference>
<dbReference type="InterPro" id="IPR010992">
    <property type="entry name" value="IHF-like_DNA-bd_dom_sf"/>
</dbReference>
<keyword evidence="6" id="KW-1185">Reference proteome</keyword>
<dbReference type="PANTHER" id="PTHR33175:SF3">
    <property type="entry name" value="DNA-BINDING PROTEIN HU-BETA"/>
    <property type="match status" value="1"/>
</dbReference>
<dbReference type="CDD" id="cd00591">
    <property type="entry name" value="HU_IHF"/>
    <property type="match status" value="1"/>
</dbReference>
<keyword evidence="3 5" id="KW-0238">DNA-binding</keyword>
<dbReference type="OrthoDB" id="9799835at2"/>
<dbReference type="SUPFAM" id="SSF47729">
    <property type="entry name" value="IHF-like DNA-binding proteins"/>
    <property type="match status" value="1"/>
</dbReference>
<keyword evidence="2" id="KW-0226">DNA condensation</keyword>